<dbReference type="InterPro" id="IPR038763">
    <property type="entry name" value="DHH_sf"/>
</dbReference>
<feature type="domain" description="DHHA1" evidence="2">
    <location>
        <begin position="248"/>
        <end position="330"/>
    </location>
</feature>
<evidence type="ECO:0000313" key="3">
    <source>
        <dbReference type="EMBL" id="OGF40977.1"/>
    </source>
</evidence>
<comment type="caution">
    <text evidence="3">The sequence shown here is derived from an EMBL/GenBank/DDBJ whole genome shotgun (WGS) entry which is preliminary data.</text>
</comment>
<dbReference type="InterPro" id="IPR003156">
    <property type="entry name" value="DHHA1_dom"/>
</dbReference>
<accession>A0A1F5TQ54</accession>
<dbReference type="Pfam" id="PF02272">
    <property type="entry name" value="DHHA1"/>
    <property type="match status" value="1"/>
</dbReference>
<dbReference type="InterPro" id="IPR001667">
    <property type="entry name" value="DDH_dom"/>
</dbReference>
<dbReference type="Proteomes" id="UP000177579">
    <property type="component" value="Unassembled WGS sequence"/>
</dbReference>
<dbReference type="PANTHER" id="PTHR47618:SF1">
    <property type="entry name" value="BIFUNCTIONAL OLIGORIBONUCLEASE AND PAP PHOSPHATASE NRNA"/>
    <property type="match status" value="1"/>
</dbReference>
<protein>
    <submittedName>
        <fullName evidence="3">Uncharacterized protein</fullName>
    </submittedName>
</protein>
<dbReference type="GO" id="GO:0003676">
    <property type="term" value="F:nucleic acid binding"/>
    <property type="evidence" value="ECO:0007669"/>
    <property type="project" value="InterPro"/>
</dbReference>
<evidence type="ECO:0000313" key="4">
    <source>
        <dbReference type="Proteomes" id="UP000177579"/>
    </source>
</evidence>
<proteinExistence type="predicted"/>
<dbReference type="InterPro" id="IPR051319">
    <property type="entry name" value="Oligoribo/pAp-PDE_c-di-AMP_PDE"/>
</dbReference>
<dbReference type="AlphaFoldDB" id="A0A1F5TQ54"/>
<dbReference type="PANTHER" id="PTHR47618">
    <property type="entry name" value="BIFUNCTIONAL OLIGORIBONUCLEASE AND PAP PHOSPHATASE NRNA"/>
    <property type="match status" value="1"/>
</dbReference>
<dbReference type="Gene3D" id="3.10.310.30">
    <property type="match status" value="1"/>
</dbReference>
<evidence type="ECO:0000259" key="2">
    <source>
        <dbReference type="Pfam" id="PF02272"/>
    </source>
</evidence>
<organism evidence="3 4">
    <name type="scientific">Candidatus Falkowbacteria bacterium RIFOXYD2_FULL_34_120</name>
    <dbReference type="NCBI Taxonomy" id="1798007"/>
    <lineage>
        <taxon>Bacteria</taxon>
        <taxon>Candidatus Falkowiibacteriota</taxon>
    </lineage>
</organism>
<gene>
    <name evidence="3" type="ORF">A2531_04390</name>
</gene>
<reference evidence="3 4" key="1">
    <citation type="journal article" date="2016" name="Nat. Commun.">
        <title>Thousands of microbial genomes shed light on interconnected biogeochemical processes in an aquifer system.</title>
        <authorList>
            <person name="Anantharaman K."/>
            <person name="Brown C.T."/>
            <person name="Hug L.A."/>
            <person name="Sharon I."/>
            <person name="Castelle C.J."/>
            <person name="Probst A.J."/>
            <person name="Thomas B.C."/>
            <person name="Singh A."/>
            <person name="Wilkins M.J."/>
            <person name="Karaoz U."/>
            <person name="Brodie E.L."/>
            <person name="Williams K.H."/>
            <person name="Hubbard S.S."/>
            <person name="Banfield J.F."/>
        </authorList>
    </citation>
    <scope>NUCLEOTIDE SEQUENCE [LARGE SCALE GENOMIC DNA]</scope>
</reference>
<dbReference type="EMBL" id="MFGO01000017">
    <property type="protein sequence ID" value="OGF40977.1"/>
    <property type="molecule type" value="Genomic_DNA"/>
</dbReference>
<dbReference type="SUPFAM" id="SSF64182">
    <property type="entry name" value="DHH phosphoesterases"/>
    <property type="match status" value="1"/>
</dbReference>
<feature type="domain" description="DDH" evidence="1">
    <location>
        <begin position="23"/>
        <end position="163"/>
    </location>
</feature>
<dbReference type="Pfam" id="PF01368">
    <property type="entry name" value="DHH"/>
    <property type="match status" value="1"/>
</dbReference>
<dbReference type="Gene3D" id="3.90.1640.10">
    <property type="entry name" value="inorganic pyrophosphatase (n-terminal core)"/>
    <property type="match status" value="1"/>
</dbReference>
<name>A0A1F5TQ54_9BACT</name>
<sequence>MNAEEYAEKRVKVHKKVREGNNFLIVTHAGPDFDTISSGLAWALYLIRLGKNVTVYNERGNIFESKFGFLPYSNCMVSSISDISSFDAVFILDNGAISRVGRIAEDLKGAKYLINIDHHEDNDLFGNLNIIDDQASSTCELIFGLMEERFINLDIANCLYTGINSDTGSFNYKVSSRTFFVCSKLLSYGVDVEWIKECMNTPIDRDKIDLWGMIYTKREHYKSLALVYLDPETIAGLNFEPEEIKINIHSRLRSIDGVKITVQIQAIKIDPENPKNNQFRLSLRSKGGIAVNKFTHRYPGGGGHPLAAGCDVFGKTLEEVKQDLYKFADQNL</sequence>
<evidence type="ECO:0000259" key="1">
    <source>
        <dbReference type="Pfam" id="PF01368"/>
    </source>
</evidence>